<dbReference type="Proteomes" id="UP000663845">
    <property type="component" value="Unassembled WGS sequence"/>
</dbReference>
<organism evidence="9 10">
    <name type="scientific">Adineta steineri</name>
    <dbReference type="NCBI Taxonomy" id="433720"/>
    <lineage>
        <taxon>Eukaryota</taxon>
        <taxon>Metazoa</taxon>
        <taxon>Spiralia</taxon>
        <taxon>Gnathifera</taxon>
        <taxon>Rotifera</taxon>
        <taxon>Eurotatoria</taxon>
        <taxon>Bdelloidea</taxon>
        <taxon>Adinetida</taxon>
        <taxon>Adinetidae</taxon>
        <taxon>Adineta</taxon>
    </lineage>
</organism>
<proteinExistence type="inferred from homology"/>
<dbReference type="AlphaFoldDB" id="A0A819P0H7"/>
<evidence type="ECO:0000256" key="5">
    <source>
        <dbReference type="ARBA" id="ARBA00023049"/>
    </source>
</evidence>
<evidence type="ECO:0000313" key="10">
    <source>
        <dbReference type="Proteomes" id="UP000663844"/>
    </source>
</evidence>
<evidence type="ECO:0000313" key="8">
    <source>
        <dbReference type="EMBL" id="CAF0824358.1"/>
    </source>
</evidence>
<protein>
    <recommendedName>
        <fullName evidence="6">Mitochondrial inner membrane protease ATP23</fullName>
        <ecNumber evidence="6">3.4.24.-</ecNumber>
    </recommendedName>
</protein>
<evidence type="ECO:0000256" key="4">
    <source>
        <dbReference type="ARBA" id="ARBA00022801"/>
    </source>
</evidence>
<keyword evidence="5 6" id="KW-0482">Metalloprotease</keyword>
<evidence type="ECO:0000256" key="6">
    <source>
        <dbReference type="RuleBase" id="RU364057"/>
    </source>
</evidence>
<dbReference type="GO" id="GO:0005739">
    <property type="term" value="C:mitochondrion"/>
    <property type="evidence" value="ECO:0007669"/>
    <property type="project" value="GOC"/>
</dbReference>
<evidence type="ECO:0000256" key="2">
    <source>
        <dbReference type="ARBA" id="ARBA00022670"/>
    </source>
</evidence>
<evidence type="ECO:0000313" key="9">
    <source>
        <dbReference type="EMBL" id="CAF4007019.1"/>
    </source>
</evidence>
<dbReference type="Proteomes" id="UP000663844">
    <property type="component" value="Unassembled WGS sequence"/>
</dbReference>
<comment type="similarity">
    <text evidence="1 6">Belongs to the peptidase M76 family.</text>
</comment>
<feature type="region of interest" description="Disordered" evidence="7">
    <location>
        <begin position="1"/>
        <end position="33"/>
    </location>
</feature>
<gene>
    <name evidence="8" type="ORF">JYZ213_LOCUS6485</name>
    <name evidence="9" type="ORF">OXD698_LOCUS29866</name>
</gene>
<dbReference type="PANTHER" id="PTHR21711:SF0">
    <property type="entry name" value="MITOCHONDRIAL INNER MEMBRANE PROTEASE ATP23 HOMOLOG"/>
    <property type="match status" value="1"/>
</dbReference>
<dbReference type="InterPro" id="IPR019165">
    <property type="entry name" value="Peptidase_M76_ATP23"/>
</dbReference>
<evidence type="ECO:0000256" key="3">
    <source>
        <dbReference type="ARBA" id="ARBA00022723"/>
    </source>
</evidence>
<dbReference type="EMBL" id="CAJOAZ010003429">
    <property type="protein sequence ID" value="CAF4007019.1"/>
    <property type="molecule type" value="Genomic_DNA"/>
</dbReference>
<dbReference type="EMBL" id="CAJNOG010000041">
    <property type="protein sequence ID" value="CAF0824358.1"/>
    <property type="molecule type" value="Genomic_DNA"/>
</dbReference>
<keyword evidence="3 6" id="KW-0479">Metal-binding</keyword>
<name>A0A819P0H7_9BILA</name>
<comment type="caution">
    <text evidence="9">The sequence shown here is derived from an EMBL/GenBank/DDBJ whole genome shotgun (WGS) entry which is preliminary data.</text>
</comment>
<dbReference type="PANTHER" id="PTHR21711">
    <property type="entry name" value="MITOCHONDRIAL INNER MEMBRANE PROTEASE"/>
    <property type="match status" value="1"/>
</dbReference>
<accession>A0A819P0H7</accession>
<keyword evidence="4 6" id="KW-0378">Hydrolase</keyword>
<dbReference type="GO" id="GO:0033615">
    <property type="term" value="P:mitochondrial proton-transporting ATP synthase complex assembly"/>
    <property type="evidence" value="ECO:0007669"/>
    <property type="project" value="TreeGrafter"/>
</dbReference>
<evidence type="ECO:0000256" key="1">
    <source>
        <dbReference type="ARBA" id="ARBA00009915"/>
    </source>
</evidence>
<dbReference type="GO" id="GO:0004222">
    <property type="term" value="F:metalloendopeptidase activity"/>
    <property type="evidence" value="ECO:0007669"/>
    <property type="project" value="InterPro"/>
</dbReference>
<keyword evidence="2 6" id="KW-0645">Protease</keyword>
<reference evidence="9" key="1">
    <citation type="submission" date="2021-02" db="EMBL/GenBank/DDBJ databases">
        <authorList>
            <person name="Nowell W R."/>
        </authorList>
    </citation>
    <scope>NUCLEOTIDE SEQUENCE</scope>
</reference>
<sequence>MVFENFFRTQKKSEPILPPSSPPTTPPPATTTTIEKENDNRYINALKDFKPTSLEDYGYYFFPERFGQEYKLTIPQRILQLSIPFDSASRDLARKLECEKYVIKSIESNPMIKTLVQALADNNCPIDLSRHFSCEYCDNAMPTGMFDPATNQIVVCQNQIAYFDTCIITGLVQAFDYCRNKVDVHNLHHFACSQIRALNFTDCSLTKGCYVDLRVKRRYHACLEKEAVQRLRMMRSVEEKEAKQIVKDVFRPCRYDFEPFGEDPKLIAKEKFIFNDYERYKRWSKTTV</sequence>
<dbReference type="GO" id="GO:0034982">
    <property type="term" value="P:mitochondrial protein processing"/>
    <property type="evidence" value="ECO:0007669"/>
    <property type="project" value="TreeGrafter"/>
</dbReference>
<dbReference type="GO" id="GO:0046872">
    <property type="term" value="F:metal ion binding"/>
    <property type="evidence" value="ECO:0007669"/>
    <property type="project" value="UniProtKB-KW"/>
</dbReference>
<dbReference type="Pfam" id="PF09768">
    <property type="entry name" value="Peptidase_M76"/>
    <property type="match status" value="1"/>
</dbReference>
<feature type="compositionally biased region" description="Pro residues" evidence="7">
    <location>
        <begin position="16"/>
        <end position="29"/>
    </location>
</feature>
<dbReference type="EC" id="3.4.24.-" evidence="6"/>
<evidence type="ECO:0000256" key="7">
    <source>
        <dbReference type="SAM" id="MobiDB-lite"/>
    </source>
</evidence>